<evidence type="ECO:0000256" key="1">
    <source>
        <dbReference type="SAM" id="MobiDB-lite"/>
    </source>
</evidence>
<evidence type="ECO:0000313" key="4">
    <source>
        <dbReference type="Proteomes" id="UP000268233"/>
    </source>
</evidence>
<dbReference type="Gene3D" id="1.10.10.10">
    <property type="entry name" value="Winged helix-like DNA-binding domain superfamily/Winged helix DNA-binding domain"/>
    <property type="match status" value="1"/>
</dbReference>
<name>A0A495R912_9EURY</name>
<dbReference type="PANTHER" id="PTHR38600:SF1">
    <property type="entry name" value="TRANSCRIPTIONAL REGULATORY PROTEIN"/>
    <property type="match status" value="1"/>
</dbReference>
<dbReference type="SMART" id="SM00418">
    <property type="entry name" value="HTH_ARSR"/>
    <property type="match status" value="1"/>
</dbReference>
<dbReference type="PANTHER" id="PTHR38600">
    <property type="entry name" value="TRANSCRIPTIONAL REGULATORY PROTEIN"/>
    <property type="match status" value="1"/>
</dbReference>
<dbReference type="GO" id="GO:0003700">
    <property type="term" value="F:DNA-binding transcription factor activity"/>
    <property type="evidence" value="ECO:0007669"/>
    <property type="project" value="InterPro"/>
</dbReference>
<comment type="caution">
    <text evidence="3">The sequence shown here is derived from an EMBL/GenBank/DDBJ whole genome shotgun (WGS) entry which is preliminary data.</text>
</comment>
<dbReference type="SUPFAM" id="SSF46785">
    <property type="entry name" value="Winged helix' DNA-binding domain"/>
    <property type="match status" value="1"/>
</dbReference>
<dbReference type="AlphaFoldDB" id="A0A495R912"/>
<evidence type="ECO:0000313" key="3">
    <source>
        <dbReference type="EMBL" id="RKS83843.1"/>
    </source>
</evidence>
<reference evidence="3 4" key="1">
    <citation type="submission" date="2018-10" db="EMBL/GenBank/DDBJ databases">
        <title>Genomic Encyclopedia of Archaeal and Bacterial Type Strains, Phase II (KMG-II): from individual species to whole genera.</title>
        <authorList>
            <person name="Goeker M."/>
        </authorList>
    </citation>
    <scope>NUCLEOTIDE SEQUENCE [LARGE SCALE GENOMIC DNA]</scope>
    <source>
        <strain evidence="3 4">DSM 11927</strain>
    </source>
</reference>
<dbReference type="Proteomes" id="UP000268233">
    <property type="component" value="Unassembled WGS sequence"/>
</dbReference>
<dbReference type="InterPro" id="IPR036388">
    <property type="entry name" value="WH-like_DNA-bd_sf"/>
</dbReference>
<sequence>MAYESKSSALFDGERQDYTTGRHSSREDSGMEKALWYLLTATRGGANRARIIDALADRPMNANELADELDVGYKTIRHHMEQLEDHDVVESGDEEYAKLYFLTDRFDNYRDTFEEIVEKMDE</sequence>
<dbReference type="CDD" id="cd00090">
    <property type="entry name" value="HTH_ARSR"/>
    <property type="match status" value="1"/>
</dbReference>
<evidence type="ECO:0000259" key="2">
    <source>
        <dbReference type="PROSITE" id="PS50987"/>
    </source>
</evidence>
<dbReference type="PROSITE" id="PS50987">
    <property type="entry name" value="HTH_ARSR_2"/>
    <property type="match status" value="1"/>
</dbReference>
<dbReference type="InterPro" id="IPR011991">
    <property type="entry name" value="ArsR-like_HTH"/>
</dbReference>
<proteinExistence type="predicted"/>
<gene>
    <name evidence="3" type="ORF">BDK61_3238</name>
</gene>
<protein>
    <submittedName>
        <fullName evidence="3">ArsR family transcriptional regulator</fullName>
    </submittedName>
</protein>
<feature type="domain" description="HTH arsR-type" evidence="2">
    <location>
        <begin position="28"/>
        <end position="122"/>
    </location>
</feature>
<organism evidence="3 4">
    <name type="scientific">Haloarcula quadrata</name>
    <dbReference type="NCBI Taxonomy" id="182779"/>
    <lineage>
        <taxon>Archaea</taxon>
        <taxon>Methanobacteriati</taxon>
        <taxon>Methanobacteriota</taxon>
        <taxon>Stenosarchaea group</taxon>
        <taxon>Halobacteria</taxon>
        <taxon>Halobacteriales</taxon>
        <taxon>Haloarculaceae</taxon>
        <taxon>Haloarcula</taxon>
    </lineage>
</organism>
<dbReference type="EMBL" id="RBWW01000001">
    <property type="protein sequence ID" value="RKS83843.1"/>
    <property type="molecule type" value="Genomic_DNA"/>
</dbReference>
<dbReference type="InterPro" id="IPR001845">
    <property type="entry name" value="HTH_ArsR_DNA-bd_dom"/>
</dbReference>
<dbReference type="Pfam" id="PF12840">
    <property type="entry name" value="HTH_20"/>
    <property type="match status" value="1"/>
</dbReference>
<keyword evidence="4" id="KW-1185">Reference proteome</keyword>
<accession>A0A495R912</accession>
<feature type="region of interest" description="Disordered" evidence="1">
    <location>
        <begin position="1"/>
        <end position="29"/>
    </location>
</feature>
<dbReference type="InterPro" id="IPR036390">
    <property type="entry name" value="WH_DNA-bd_sf"/>
</dbReference>